<dbReference type="InParanoid" id="G0QVT8"/>
<dbReference type="RefSeq" id="XP_004032247.1">
    <property type="nucleotide sequence ID" value="XM_004032199.1"/>
</dbReference>
<name>G0QVT8_ICHMU</name>
<proteinExistence type="predicted"/>
<organism evidence="1 2">
    <name type="scientific">Ichthyophthirius multifiliis</name>
    <name type="common">White spot disease agent</name>
    <name type="synonym">Ich</name>
    <dbReference type="NCBI Taxonomy" id="5932"/>
    <lineage>
        <taxon>Eukaryota</taxon>
        <taxon>Sar</taxon>
        <taxon>Alveolata</taxon>
        <taxon>Ciliophora</taxon>
        <taxon>Intramacronucleata</taxon>
        <taxon>Oligohymenophorea</taxon>
        <taxon>Hymenostomatida</taxon>
        <taxon>Ophryoglenina</taxon>
        <taxon>Ichthyophthirius</taxon>
    </lineage>
</organism>
<dbReference type="EMBL" id="GL983961">
    <property type="protein sequence ID" value="EGR30660.1"/>
    <property type="molecule type" value="Genomic_DNA"/>
</dbReference>
<reference evidence="1 2" key="1">
    <citation type="submission" date="2011-07" db="EMBL/GenBank/DDBJ databases">
        <authorList>
            <person name="Coyne R."/>
            <person name="Brami D."/>
            <person name="Johnson J."/>
            <person name="Hostetler J."/>
            <person name="Hannick L."/>
            <person name="Clark T."/>
            <person name="Cassidy-Hanley D."/>
            <person name="Inman J."/>
        </authorList>
    </citation>
    <scope>NUCLEOTIDE SEQUENCE [LARGE SCALE GENOMIC DNA]</scope>
    <source>
        <strain evidence="1 2">G5</strain>
    </source>
</reference>
<protein>
    <submittedName>
        <fullName evidence="1">Uncharacterized protein</fullName>
    </submittedName>
</protein>
<sequence length="167" mass="20193">MKGNKQNPGLIPLTLNYIYKKQTHQNENQTEIKFNFQKFITKHQQIYQIQKNKIQKSVELQKAYLPKIQPKIQSLVQKKPKTFIIWENLTENLAKQIKMYNQVDPMQFSEQIWKQETLKILLKSFIRLQTQQIQLDQKIQVDVKQIKILKVKTRVQIQINHYSHYQM</sequence>
<gene>
    <name evidence="1" type="ORF">IMG5_126410</name>
</gene>
<accession>G0QVT8</accession>
<dbReference type="Proteomes" id="UP000008983">
    <property type="component" value="Unassembled WGS sequence"/>
</dbReference>
<evidence type="ECO:0000313" key="1">
    <source>
        <dbReference type="EMBL" id="EGR30660.1"/>
    </source>
</evidence>
<keyword evidence="2" id="KW-1185">Reference proteome</keyword>
<dbReference type="AlphaFoldDB" id="G0QVT8"/>
<dbReference type="GeneID" id="14906784"/>
<evidence type="ECO:0000313" key="2">
    <source>
        <dbReference type="Proteomes" id="UP000008983"/>
    </source>
</evidence>